<dbReference type="InterPro" id="IPR008251">
    <property type="entry name" value="Chromo_shadow_dom"/>
</dbReference>
<feature type="compositionally biased region" description="Basic residues" evidence="3">
    <location>
        <begin position="79"/>
        <end position="89"/>
    </location>
</feature>
<evidence type="ECO:0000313" key="5">
    <source>
        <dbReference type="EMBL" id="KAG2213665.1"/>
    </source>
</evidence>
<dbReference type="InterPro" id="IPR000953">
    <property type="entry name" value="Chromo/chromo_shadow_dom"/>
</dbReference>
<feature type="compositionally biased region" description="Low complexity" evidence="3">
    <location>
        <begin position="126"/>
        <end position="146"/>
    </location>
</feature>
<feature type="domain" description="Chromo" evidence="4">
    <location>
        <begin position="20"/>
        <end position="82"/>
    </location>
</feature>
<name>A0A8H7VAV3_9FUNG</name>
<dbReference type="InterPro" id="IPR023780">
    <property type="entry name" value="Chromo_domain"/>
</dbReference>
<feature type="region of interest" description="Disordered" evidence="3">
    <location>
        <begin position="1"/>
        <end position="21"/>
    </location>
</feature>
<organism evidence="5 6">
    <name type="scientific">Circinella minor</name>
    <dbReference type="NCBI Taxonomy" id="1195481"/>
    <lineage>
        <taxon>Eukaryota</taxon>
        <taxon>Fungi</taxon>
        <taxon>Fungi incertae sedis</taxon>
        <taxon>Mucoromycota</taxon>
        <taxon>Mucoromycotina</taxon>
        <taxon>Mucoromycetes</taxon>
        <taxon>Mucorales</taxon>
        <taxon>Lichtheimiaceae</taxon>
        <taxon>Circinella</taxon>
    </lineage>
</organism>
<dbReference type="CDD" id="cd00024">
    <property type="entry name" value="CD_CSD"/>
    <property type="match status" value="1"/>
</dbReference>
<dbReference type="InterPro" id="IPR051219">
    <property type="entry name" value="Heterochromatin_chromo-domain"/>
</dbReference>
<evidence type="ECO:0000256" key="1">
    <source>
        <dbReference type="ARBA" id="ARBA00004123"/>
    </source>
</evidence>
<dbReference type="EMBL" id="JAEPRB010000670">
    <property type="protein sequence ID" value="KAG2213665.1"/>
    <property type="molecule type" value="Genomic_DNA"/>
</dbReference>
<dbReference type="OrthoDB" id="433924at2759"/>
<gene>
    <name evidence="5" type="ORF">INT45_013740</name>
</gene>
<feature type="region of interest" description="Disordered" evidence="3">
    <location>
        <begin position="74"/>
        <end position="161"/>
    </location>
</feature>
<dbReference type="InterPro" id="IPR016197">
    <property type="entry name" value="Chromo-like_dom_sf"/>
</dbReference>
<dbReference type="AlphaFoldDB" id="A0A8H7VAV3"/>
<evidence type="ECO:0000313" key="6">
    <source>
        <dbReference type="Proteomes" id="UP000646827"/>
    </source>
</evidence>
<reference evidence="5 6" key="1">
    <citation type="submission" date="2020-12" db="EMBL/GenBank/DDBJ databases">
        <title>Metabolic potential, ecology and presence of endohyphal bacteria is reflected in genomic diversity of Mucoromycotina.</title>
        <authorList>
            <person name="Muszewska A."/>
            <person name="Okrasinska A."/>
            <person name="Steczkiewicz K."/>
            <person name="Drgas O."/>
            <person name="Orlowska M."/>
            <person name="Perlinska-Lenart U."/>
            <person name="Aleksandrzak-Piekarczyk T."/>
            <person name="Szatraj K."/>
            <person name="Zielenkiewicz U."/>
            <person name="Pilsyk S."/>
            <person name="Malc E."/>
            <person name="Mieczkowski P."/>
            <person name="Kruszewska J.S."/>
            <person name="Biernat P."/>
            <person name="Pawlowska J."/>
        </authorList>
    </citation>
    <scope>NUCLEOTIDE SEQUENCE [LARGE SCALE GENOMIC DNA]</scope>
    <source>
        <strain evidence="5 6">CBS 142.35</strain>
    </source>
</reference>
<comment type="caution">
    <text evidence="5">The sequence shown here is derived from an EMBL/GenBank/DDBJ whole genome shotgun (WGS) entry which is preliminary data.</text>
</comment>
<proteinExistence type="predicted"/>
<feature type="compositionally biased region" description="Acidic residues" evidence="3">
    <location>
        <begin position="10"/>
        <end position="20"/>
    </location>
</feature>
<evidence type="ECO:0000256" key="3">
    <source>
        <dbReference type="SAM" id="MobiDB-lite"/>
    </source>
</evidence>
<dbReference type="Pfam" id="PF00385">
    <property type="entry name" value="Chromo"/>
    <property type="match status" value="1"/>
</dbReference>
<dbReference type="GO" id="GO:0005634">
    <property type="term" value="C:nucleus"/>
    <property type="evidence" value="ECO:0007669"/>
    <property type="project" value="UniProtKB-SubCell"/>
</dbReference>
<evidence type="ECO:0000256" key="2">
    <source>
        <dbReference type="ARBA" id="ARBA00023242"/>
    </source>
</evidence>
<comment type="subcellular location">
    <subcellularLocation>
        <location evidence="1">Nucleus</location>
    </subcellularLocation>
</comment>
<accession>A0A8H7VAV3</accession>
<sequence>MSNSPKREEEESGSEGENEYEVEKLVAHRRINQRGGAKNMYLVKWKNYSAEDNTWEKEEDIFSQELIDAYWQQQEEKKKGKRTAQTKKRSTLESDDDKSTTTTAPKSKQRRTLVNSPNSNRRKSSRQSSQNDNDNSNTSTSNSSSSADEEEDVNMENERAKEAPVITRDIHVKPLEGYQWSDARVVSHIFIDTAGNLLAKITWPNGEETYSSTNLVRATAPHLLLDFYEAHLKFGPIEE</sequence>
<dbReference type="Pfam" id="PF01393">
    <property type="entry name" value="Chromo_shadow"/>
    <property type="match status" value="1"/>
</dbReference>
<protein>
    <recommendedName>
        <fullName evidence="4">Chromo domain-containing protein</fullName>
    </recommendedName>
</protein>
<dbReference type="SUPFAM" id="SSF54160">
    <property type="entry name" value="Chromo domain-like"/>
    <property type="match status" value="2"/>
</dbReference>
<dbReference type="SMART" id="SM00298">
    <property type="entry name" value="CHROMO"/>
    <property type="match status" value="1"/>
</dbReference>
<keyword evidence="2" id="KW-0539">Nucleus</keyword>
<evidence type="ECO:0000259" key="4">
    <source>
        <dbReference type="PROSITE" id="PS50013"/>
    </source>
</evidence>
<dbReference type="PROSITE" id="PS50013">
    <property type="entry name" value="CHROMO_2"/>
    <property type="match status" value="1"/>
</dbReference>
<keyword evidence="6" id="KW-1185">Reference proteome</keyword>
<dbReference type="Proteomes" id="UP000646827">
    <property type="component" value="Unassembled WGS sequence"/>
</dbReference>
<dbReference type="PANTHER" id="PTHR22812">
    <property type="entry name" value="CHROMOBOX PROTEIN"/>
    <property type="match status" value="1"/>
</dbReference>
<dbReference type="Gene3D" id="2.40.50.40">
    <property type="match status" value="2"/>
</dbReference>